<name>A0A1Q8Q280_9BACI</name>
<organism evidence="1 2">
    <name type="scientific">Domibacillus antri</name>
    <dbReference type="NCBI Taxonomy" id="1714264"/>
    <lineage>
        <taxon>Bacteria</taxon>
        <taxon>Bacillati</taxon>
        <taxon>Bacillota</taxon>
        <taxon>Bacilli</taxon>
        <taxon>Bacillales</taxon>
        <taxon>Bacillaceae</taxon>
        <taxon>Domibacillus</taxon>
    </lineage>
</organism>
<accession>A0A1Q8Q280</accession>
<dbReference type="OrthoDB" id="80936at2"/>
<evidence type="ECO:0000313" key="2">
    <source>
        <dbReference type="Proteomes" id="UP000185568"/>
    </source>
</evidence>
<comment type="caution">
    <text evidence="1">The sequence shown here is derived from an EMBL/GenBank/DDBJ whole genome shotgun (WGS) entry which is preliminary data.</text>
</comment>
<keyword evidence="2" id="KW-1185">Reference proteome</keyword>
<sequence>MTLEEQLQQVNEAITAIEVGGQEYWIEGRRLRRADLDLLYKRQKQLLAQINYENNPGSVFPNTSVSVFDRR</sequence>
<proteinExistence type="predicted"/>
<reference evidence="1 2" key="1">
    <citation type="submission" date="2016-12" db="EMBL/GenBank/DDBJ databases">
        <title>Domibacillus antri genome sequencing.</title>
        <authorList>
            <person name="Verma A."/>
            <person name="Krishnamurthi S."/>
        </authorList>
    </citation>
    <scope>NUCLEOTIDE SEQUENCE [LARGE SCALE GENOMIC DNA]</scope>
    <source>
        <strain evidence="1 2">XD80</strain>
    </source>
</reference>
<dbReference type="EMBL" id="MSDU01000048">
    <property type="protein sequence ID" value="OLN21411.1"/>
    <property type="molecule type" value="Genomic_DNA"/>
</dbReference>
<gene>
    <name evidence="1" type="ORF">BTO30_14930</name>
</gene>
<dbReference type="Proteomes" id="UP000185568">
    <property type="component" value="Unassembled WGS sequence"/>
</dbReference>
<evidence type="ECO:0000313" key="1">
    <source>
        <dbReference type="EMBL" id="OLN21411.1"/>
    </source>
</evidence>
<dbReference type="GO" id="GO:0016853">
    <property type="term" value="F:isomerase activity"/>
    <property type="evidence" value="ECO:0007669"/>
    <property type="project" value="UniProtKB-KW"/>
</dbReference>
<keyword evidence="1" id="KW-0413">Isomerase</keyword>
<dbReference type="AlphaFoldDB" id="A0A1Q8Q280"/>
<dbReference type="RefSeq" id="WP_075399507.1">
    <property type="nucleotide sequence ID" value="NZ_MSDU01000048.1"/>
</dbReference>
<dbReference type="STRING" id="1714264.BTO30_14930"/>
<protein>
    <submittedName>
        <fullName evidence="1">Peptidylprolyl isomerase</fullName>
    </submittedName>
</protein>